<evidence type="ECO:0000259" key="4">
    <source>
        <dbReference type="SMART" id="SM01117"/>
    </source>
</evidence>
<dbReference type="KEGG" id="clec:106669108"/>
<evidence type="ECO:0000256" key="3">
    <source>
        <dbReference type="SAM" id="Phobius"/>
    </source>
</evidence>
<feature type="domain" description="Cytochrome b5 heme-binding" evidence="4">
    <location>
        <begin position="67"/>
        <end position="164"/>
    </location>
</feature>
<reference evidence="5" key="1">
    <citation type="submission" date="2022-01" db="UniProtKB">
        <authorList>
            <consortium name="EnsemblMetazoa"/>
        </authorList>
    </citation>
    <scope>IDENTIFICATION</scope>
</reference>
<organism evidence="5 6">
    <name type="scientific">Cimex lectularius</name>
    <name type="common">Bed bug</name>
    <name type="synonym">Acanthia lectularia</name>
    <dbReference type="NCBI Taxonomy" id="79782"/>
    <lineage>
        <taxon>Eukaryota</taxon>
        <taxon>Metazoa</taxon>
        <taxon>Ecdysozoa</taxon>
        <taxon>Arthropoda</taxon>
        <taxon>Hexapoda</taxon>
        <taxon>Insecta</taxon>
        <taxon>Pterygota</taxon>
        <taxon>Neoptera</taxon>
        <taxon>Paraneoptera</taxon>
        <taxon>Hemiptera</taxon>
        <taxon>Heteroptera</taxon>
        <taxon>Panheteroptera</taxon>
        <taxon>Cimicomorpha</taxon>
        <taxon>Cimicidae</taxon>
        <taxon>Cimex</taxon>
    </lineage>
</organism>
<proteinExistence type="inferred from homology"/>
<dbReference type="GO" id="GO:0016020">
    <property type="term" value="C:membrane"/>
    <property type="evidence" value="ECO:0007669"/>
    <property type="project" value="TreeGrafter"/>
</dbReference>
<feature type="region of interest" description="Disordered" evidence="2">
    <location>
        <begin position="160"/>
        <end position="193"/>
    </location>
</feature>
<evidence type="ECO:0000256" key="2">
    <source>
        <dbReference type="SAM" id="MobiDB-lite"/>
    </source>
</evidence>
<evidence type="ECO:0000313" key="6">
    <source>
        <dbReference type="Proteomes" id="UP000494040"/>
    </source>
</evidence>
<dbReference type="OrthoDB" id="547796at2759"/>
<dbReference type="PANTHER" id="PTHR10281">
    <property type="entry name" value="MEMBRANE-ASSOCIATED PROGESTERONE RECEPTOR COMPONENT-RELATED"/>
    <property type="match status" value="1"/>
</dbReference>
<dbReference type="Pfam" id="PF00173">
    <property type="entry name" value="Cyt-b5"/>
    <property type="match status" value="1"/>
</dbReference>
<protein>
    <recommendedName>
        <fullName evidence="4">Cytochrome b5 heme-binding domain-containing protein</fullName>
    </recommendedName>
</protein>
<name>A0A8I6S5X3_CIMLE</name>
<dbReference type="InterPro" id="IPR001199">
    <property type="entry name" value="Cyt_B5-like_heme/steroid-bd"/>
</dbReference>
<dbReference type="Gene3D" id="3.10.120.10">
    <property type="entry name" value="Cytochrome b5-like heme/steroid binding domain"/>
    <property type="match status" value="1"/>
</dbReference>
<dbReference type="GeneID" id="106669108"/>
<dbReference type="AlphaFoldDB" id="A0A8I6S5X3"/>
<dbReference type="PANTHER" id="PTHR10281:SF106">
    <property type="entry name" value="IP06960P-RELATED"/>
    <property type="match status" value="1"/>
</dbReference>
<dbReference type="SMART" id="SM01117">
    <property type="entry name" value="Cyt-b5"/>
    <property type="match status" value="1"/>
</dbReference>
<dbReference type="GO" id="GO:0005783">
    <property type="term" value="C:endoplasmic reticulum"/>
    <property type="evidence" value="ECO:0007669"/>
    <property type="project" value="TreeGrafter"/>
</dbReference>
<keyword evidence="3" id="KW-0472">Membrane</keyword>
<dbReference type="OMA" id="QNTIEAD"/>
<sequence>MANGEGKSGQESGFFVSVLSEIFTSPLNLILVAVITVLVYKIFRGQQQYVVKEQVEPRLPSLKRKDYTLKELKKFDGTGPDGRILVAVNGKVFDVSTAKRFYGPGGTYAEFAGCDASRGLATFSVKGNSEEYDDLSDLGSMEMDSIREWETQFTERYECVGKLLKPGQEPTSYSDDEEEETSQQEPNDLSKED</sequence>
<accession>A0A8I6S5X3</accession>
<keyword evidence="3" id="KW-1133">Transmembrane helix</keyword>
<dbReference type="SUPFAM" id="SSF55856">
    <property type="entry name" value="Cytochrome b5-like heme/steroid binding domain"/>
    <property type="match status" value="1"/>
</dbReference>
<evidence type="ECO:0000256" key="1">
    <source>
        <dbReference type="ARBA" id="ARBA00038357"/>
    </source>
</evidence>
<keyword evidence="3" id="KW-0812">Transmembrane</keyword>
<feature type="transmembrane region" description="Helical" evidence="3">
    <location>
        <begin position="22"/>
        <end position="43"/>
    </location>
</feature>
<dbReference type="InterPro" id="IPR050577">
    <property type="entry name" value="MAPR/NEUFC/NENF-like"/>
</dbReference>
<evidence type="ECO:0000313" key="5">
    <source>
        <dbReference type="EnsemblMetazoa" id="XP_014253875.1"/>
    </source>
</evidence>
<keyword evidence="6" id="KW-1185">Reference proteome</keyword>
<dbReference type="EnsemblMetazoa" id="XM_014398389.2">
    <property type="protein sequence ID" value="XP_014253875.1"/>
    <property type="gene ID" value="LOC106669108"/>
</dbReference>
<dbReference type="Proteomes" id="UP000494040">
    <property type="component" value="Unassembled WGS sequence"/>
</dbReference>
<dbReference type="FunFam" id="3.10.120.10:FF:000003">
    <property type="entry name" value="membrane-associated progesterone receptor component 1"/>
    <property type="match status" value="1"/>
</dbReference>
<comment type="similarity">
    <text evidence="1">Belongs to the cytochrome b5 family. MAPR subfamily.</text>
</comment>
<dbReference type="InterPro" id="IPR036400">
    <property type="entry name" value="Cyt_B5-like_heme/steroid_sf"/>
</dbReference>
<dbReference type="RefSeq" id="XP_014253875.1">
    <property type="nucleotide sequence ID" value="XM_014398389.2"/>
</dbReference>